<dbReference type="PROSITE" id="PS50041">
    <property type="entry name" value="C_TYPE_LECTIN_2"/>
    <property type="match status" value="1"/>
</dbReference>
<dbReference type="AlphaFoldDB" id="A0A1D2MBW6"/>
<evidence type="ECO:0000313" key="4">
    <source>
        <dbReference type="Proteomes" id="UP000094527"/>
    </source>
</evidence>
<accession>A0A1D2MBW6</accession>
<organism evidence="3 4">
    <name type="scientific">Orchesella cincta</name>
    <name type="common">Springtail</name>
    <name type="synonym">Podura cincta</name>
    <dbReference type="NCBI Taxonomy" id="48709"/>
    <lineage>
        <taxon>Eukaryota</taxon>
        <taxon>Metazoa</taxon>
        <taxon>Ecdysozoa</taxon>
        <taxon>Arthropoda</taxon>
        <taxon>Hexapoda</taxon>
        <taxon>Collembola</taxon>
        <taxon>Entomobryomorpha</taxon>
        <taxon>Entomobryoidea</taxon>
        <taxon>Orchesellidae</taxon>
        <taxon>Orchesellinae</taxon>
        <taxon>Orchesella</taxon>
    </lineage>
</organism>
<keyword evidence="1" id="KW-0732">Signal</keyword>
<sequence>MEFFLTLTIFSFVGISAAQHNMAYLGSINGKSYYADKTALNWTAANYLCRKYGLELATLNVKAEADFLKNAYIQHNIQDWHWVGAVDDYTKTFKWANTAARVETYSSLKMYPRGSESVGEKCLTYRYLETPG</sequence>
<dbReference type="Proteomes" id="UP000094527">
    <property type="component" value="Unassembled WGS sequence"/>
</dbReference>
<dbReference type="Gene3D" id="3.10.100.10">
    <property type="entry name" value="Mannose-Binding Protein A, subunit A"/>
    <property type="match status" value="1"/>
</dbReference>
<dbReference type="InterPro" id="IPR016187">
    <property type="entry name" value="CTDL_fold"/>
</dbReference>
<dbReference type="InterPro" id="IPR001304">
    <property type="entry name" value="C-type_lectin-like"/>
</dbReference>
<comment type="caution">
    <text evidence="3">The sequence shown here is derived from an EMBL/GenBank/DDBJ whole genome shotgun (WGS) entry which is preliminary data.</text>
</comment>
<dbReference type="InterPro" id="IPR016186">
    <property type="entry name" value="C-type_lectin-like/link_sf"/>
</dbReference>
<name>A0A1D2MBW6_ORCCI</name>
<dbReference type="SUPFAM" id="SSF56436">
    <property type="entry name" value="C-type lectin-like"/>
    <property type="match status" value="1"/>
</dbReference>
<gene>
    <name evidence="3" type="ORF">Ocin01_16186</name>
</gene>
<keyword evidence="4" id="KW-1185">Reference proteome</keyword>
<reference evidence="3 4" key="1">
    <citation type="journal article" date="2016" name="Genome Biol. Evol.">
        <title>Gene Family Evolution Reflects Adaptation to Soil Environmental Stressors in the Genome of the Collembolan Orchesella cincta.</title>
        <authorList>
            <person name="Faddeeva-Vakhrusheva A."/>
            <person name="Derks M.F."/>
            <person name="Anvar S.Y."/>
            <person name="Agamennone V."/>
            <person name="Suring W."/>
            <person name="Smit S."/>
            <person name="van Straalen N.M."/>
            <person name="Roelofs D."/>
        </authorList>
    </citation>
    <scope>NUCLEOTIDE SEQUENCE [LARGE SCALE GENOMIC DNA]</scope>
    <source>
        <tissue evidence="3">Mixed pool</tissue>
    </source>
</reference>
<feature type="domain" description="C-type lectin" evidence="2">
    <location>
        <begin position="28"/>
        <end position="132"/>
    </location>
</feature>
<protein>
    <submittedName>
        <fullName evidence="3">C-type lectin domain family 2 member D2</fullName>
    </submittedName>
</protein>
<dbReference type="GO" id="GO:0030246">
    <property type="term" value="F:carbohydrate binding"/>
    <property type="evidence" value="ECO:0007669"/>
    <property type="project" value="UniProtKB-KW"/>
</dbReference>
<evidence type="ECO:0000256" key="1">
    <source>
        <dbReference type="SAM" id="SignalP"/>
    </source>
</evidence>
<dbReference type="Pfam" id="PF00059">
    <property type="entry name" value="Lectin_C"/>
    <property type="match status" value="1"/>
</dbReference>
<dbReference type="CDD" id="cd00037">
    <property type="entry name" value="CLECT"/>
    <property type="match status" value="1"/>
</dbReference>
<feature type="signal peptide" evidence="1">
    <location>
        <begin position="1"/>
        <end position="18"/>
    </location>
</feature>
<evidence type="ECO:0000313" key="3">
    <source>
        <dbReference type="EMBL" id="ODM90496.1"/>
    </source>
</evidence>
<dbReference type="EMBL" id="LJIJ01001933">
    <property type="protein sequence ID" value="ODM90496.1"/>
    <property type="molecule type" value="Genomic_DNA"/>
</dbReference>
<evidence type="ECO:0000259" key="2">
    <source>
        <dbReference type="PROSITE" id="PS50041"/>
    </source>
</evidence>
<proteinExistence type="predicted"/>
<feature type="chain" id="PRO_5008903769" evidence="1">
    <location>
        <begin position="19"/>
        <end position="132"/>
    </location>
</feature>
<keyword evidence="3" id="KW-0430">Lectin</keyword>